<accession>A0AAV4U452</accession>
<proteinExistence type="predicted"/>
<name>A0AAV4U452_CAEEX</name>
<protein>
    <submittedName>
        <fullName evidence="1">Uncharacterized protein</fullName>
    </submittedName>
</protein>
<dbReference type="Proteomes" id="UP001054945">
    <property type="component" value="Unassembled WGS sequence"/>
</dbReference>
<sequence>MIIDWILGSHPKLCPGEKLNSMQQQSNYQESQQWVSEARVAAGGIIEKCVAKEKLDAARTRSYTIQCKIKSICVNTFLQIIQWPPRYCQQTIADIPVNIRQDRRIDRYAPGLGRNNKYDHATQRLGVLRFHMRRITNLYLFETLVPAVLFRETPNVVKYSLGFEGGCTVVIWFEVQFKFK</sequence>
<evidence type="ECO:0000313" key="2">
    <source>
        <dbReference type="Proteomes" id="UP001054945"/>
    </source>
</evidence>
<organism evidence="1 2">
    <name type="scientific">Caerostris extrusa</name>
    <name type="common">Bark spider</name>
    <name type="synonym">Caerostris bankana</name>
    <dbReference type="NCBI Taxonomy" id="172846"/>
    <lineage>
        <taxon>Eukaryota</taxon>
        <taxon>Metazoa</taxon>
        <taxon>Ecdysozoa</taxon>
        <taxon>Arthropoda</taxon>
        <taxon>Chelicerata</taxon>
        <taxon>Arachnida</taxon>
        <taxon>Araneae</taxon>
        <taxon>Araneomorphae</taxon>
        <taxon>Entelegynae</taxon>
        <taxon>Araneoidea</taxon>
        <taxon>Araneidae</taxon>
        <taxon>Caerostris</taxon>
    </lineage>
</organism>
<evidence type="ECO:0000313" key="1">
    <source>
        <dbReference type="EMBL" id="GIY52525.1"/>
    </source>
</evidence>
<keyword evidence="2" id="KW-1185">Reference proteome</keyword>
<comment type="caution">
    <text evidence="1">The sequence shown here is derived from an EMBL/GenBank/DDBJ whole genome shotgun (WGS) entry which is preliminary data.</text>
</comment>
<dbReference type="AlphaFoldDB" id="A0AAV4U452"/>
<dbReference type="EMBL" id="BPLR01012253">
    <property type="protein sequence ID" value="GIY52525.1"/>
    <property type="molecule type" value="Genomic_DNA"/>
</dbReference>
<reference evidence="1 2" key="1">
    <citation type="submission" date="2021-06" db="EMBL/GenBank/DDBJ databases">
        <title>Caerostris extrusa draft genome.</title>
        <authorList>
            <person name="Kono N."/>
            <person name="Arakawa K."/>
        </authorList>
    </citation>
    <scope>NUCLEOTIDE SEQUENCE [LARGE SCALE GENOMIC DNA]</scope>
</reference>
<gene>
    <name evidence="1" type="ORF">CEXT_719031</name>
</gene>